<dbReference type="HOGENOM" id="CLU_014798_3_1_1"/>
<feature type="compositionally biased region" description="Polar residues" evidence="6">
    <location>
        <begin position="50"/>
        <end position="63"/>
    </location>
</feature>
<dbReference type="OrthoDB" id="1724197at2759"/>
<accession>I2FZZ3</accession>
<keyword evidence="3" id="KW-1134">Transmembrane beta strand</keyword>
<proteinExistence type="inferred from homology"/>
<dbReference type="OMA" id="PLMLHTF"/>
<feature type="compositionally biased region" description="Low complexity" evidence="6">
    <location>
        <begin position="20"/>
        <end position="40"/>
    </location>
</feature>
<feature type="region of interest" description="Disordered" evidence="6">
    <location>
        <begin position="1"/>
        <end position="135"/>
    </location>
</feature>
<name>I2FZZ3_USTHO</name>
<evidence type="ECO:0000256" key="5">
    <source>
        <dbReference type="ARBA" id="ARBA00023136"/>
    </source>
</evidence>
<comment type="subcellular location">
    <subcellularLocation>
        <location evidence="1">Mitochondrion outer membrane</location>
        <topology evidence="1">Multi-pass membrane protein</topology>
    </subcellularLocation>
</comment>
<comment type="caution">
    <text evidence="8">The sequence shown here is derived from an EMBL/GenBank/DDBJ whole genome shotgun (WGS) entry which is preliminary data.</text>
</comment>
<dbReference type="eggNOG" id="KOG2602">
    <property type="taxonomic scope" value="Eukaryota"/>
</dbReference>
<dbReference type="STRING" id="1128400.I2FZZ3"/>
<keyword evidence="5" id="KW-0472">Membrane</keyword>
<dbReference type="PANTHER" id="PTHR12815">
    <property type="entry name" value="SORTING AND ASSEMBLY MACHINERY SAMM50 PROTEIN FAMILY MEMBER"/>
    <property type="match status" value="1"/>
</dbReference>
<feature type="compositionally biased region" description="Low complexity" evidence="6">
    <location>
        <begin position="80"/>
        <end position="91"/>
    </location>
</feature>
<dbReference type="EMBL" id="CAGI01000175">
    <property type="protein sequence ID" value="CCF52486.1"/>
    <property type="molecule type" value="Genomic_DNA"/>
</dbReference>
<evidence type="ECO:0000256" key="2">
    <source>
        <dbReference type="ARBA" id="ARBA00010913"/>
    </source>
</evidence>
<evidence type="ECO:0000256" key="4">
    <source>
        <dbReference type="ARBA" id="ARBA00022692"/>
    </source>
</evidence>
<dbReference type="Pfam" id="PF01103">
    <property type="entry name" value="Omp85"/>
    <property type="match status" value="1"/>
</dbReference>
<feature type="region of interest" description="Disordered" evidence="6">
    <location>
        <begin position="371"/>
        <end position="395"/>
    </location>
</feature>
<dbReference type="GO" id="GO:0005741">
    <property type="term" value="C:mitochondrial outer membrane"/>
    <property type="evidence" value="ECO:0007669"/>
    <property type="project" value="UniProtKB-SubCell"/>
</dbReference>
<dbReference type="AlphaFoldDB" id="I2FZZ3"/>
<organism evidence="8 9">
    <name type="scientific">Ustilago hordei</name>
    <name type="common">Barley covered smut fungus</name>
    <dbReference type="NCBI Taxonomy" id="120017"/>
    <lineage>
        <taxon>Eukaryota</taxon>
        <taxon>Fungi</taxon>
        <taxon>Dikarya</taxon>
        <taxon>Basidiomycota</taxon>
        <taxon>Ustilaginomycotina</taxon>
        <taxon>Ustilaginomycetes</taxon>
        <taxon>Ustilaginales</taxon>
        <taxon>Ustilaginaceae</taxon>
        <taxon>Ustilago</taxon>
    </lineage>
</organism>
<feature type="domain" description="Bacterial surface antigen (D15)" evidence="7">
    <location>
        <begin position="301"/>
        <end position="685"/>
    </location>
</feature>
<gene>
    <name evidence="8" type="ORF">UHOR_04581</name>
</gene>
<evidence type="ECO:0000256" key="3">
    <source>
        <dbReference type="ARBA" id="ARBA00022452"/>
    </source>
</evidence>
<comment type="similarity">
    <text evidence="2">Belongs to the SAM50/omp85 family.</text>
</comment>
<evidence type="ECO:0000259" key="7">
    <source>
        <dbReference type="Pfam" id="PF01103"/>
    </source>
</evidence>
<dbReference type="PANTHER" id="PTHR12815:SF18">
    <property type="entry name" value="SORTING AND ASSEMBLY MACHINERY COMPONENT 50 HOMOLOG"/>
    <property type="match status" value="1"/>
</dbReference>
<evidence type="ECO:0000313" key="9">
    <source>
        <dbReference type="Proteomes" id="UP000006174"/>
    </source>
</evidence>
<dbReference type="GO" id="GO:0045040">
    <property type="term" value="P:protein insertion into mitochondrial outer membrane"/>
    <property type="evidence" value="ECO:0007669"/>
    <property type="project" value="TreeGrafter"/>
</dbReference>
<reference evidence="8 9" key="1">
    <citation type="journal article" date="2012" name="Plant Cell">
        <title>Genome comparison of barley and maize smut fungi reveals targeted loss of RNA silencing components and species-specific presence of transposable elements.</title>
        <authorList>
            <person name="Laurie J.D."/>
            <person name="Ali S."/>
            <person name="Linning R."/>
            <person name="Mannhaupt G."/>
            <person name="Wong P."/>
            <person name="Gueldener U."/>
            <person name="Muensterkoetter M."/>
            <person name="Moore R."/>
            <person name="Kahmann R."/>
            <person name="Bakkeren G."/>
            <person name="Schirawski J."/>
        </authorList>
    </citation>
    <scope>NUCLEOTIDE SEQUENCE [LARGE SCALE GENOMIC DNA]</scope>
    <source>
        <strain evidence="9">Uh4875-4</strain>
    </source>
</reference>
<sequence length="686" mass="73159">MEFSSLKGQRWNAHDEAEARAAAASAEMDDSASQTRPSSSKPRRTRTSPANHSNSRSEQTTPAQDPLVASPTAETPFGQAMANPDAASAAADEPHSQPLEDGSLPQPGFGSAEHTAFSSDSVYRPDSPEDAAEQPMKPHNLLRATQLIQAGGDPLSPFAPAPILRLNAIRIAGANRALRPSYLASLCRPYMDPTLSTQNLDASYLNTLYYGSRTSHVLPGQPTTLPSILALTSSLAGDLDKLDVFRNIEASLAPSMFPGASEEDVDVILSCGKPKGRVFLKSSTDVGNGEGSASVQGRIRNVFGGAETLQGSATFGTRTKQAFNLEFGGPFAGNPDIEYKLSAFSHDRDYSAFASVSEGVKGVRASINSSFTSEPKGVINPSEEDEGQTASTSQHELAYEASLRELGRVMADASVAVRKMAAAPSVKSAVSWTWLSENRDSPVLPSRGRKLKSVLEYAGLGGDAKHVKVEVEGTTGRHFSPPLEWLFPSSSTTSASSPSPFLEEAKETSTLPSTTDATPALFSPYYPLYTSLTFRSGLLYSLGSSSCSYTHFSDRFQLGGPTCLRMFRHSSLGPKSDHSSLGGDAFYSLGLSCLSPIPTKPHWPLMLHTFINAGQLCQLPTQPWKDQGKYWGALKELAQPSSSVGVGLVYMQGQLRVELNAGVPLSARKGDGVRKGLQLGIGIDFL</sequence>
<dbReference type="Proteomes" id="UP000006174">
    <property type="component" value="Unassembled WGS sequence"/>
</dbReference>
<dbReference type="InterPro" id="IPR039910">
    <property type="entry name" value="D15-like"/>
</dbReference>
<keyword evidence="9" id="KW-1185">Reference proteome</keyword>
<dbReference type="InterPro" id="IPR000184">
    <property type="entry name" value="Bac_surfAg_D15"/>
</dbReference>
<evidence type="ECO:0000256" key="6">
    <source>
        <dbReference type="SAM" id="MobiDB-lite"/>
    </source>
</evidence>
<evidence type="ECO:0000256" key="1">
    <source>
        <dbReference type="ARBA" id="ARBA00004374"/>
    </source>
</evidence>
<protein>
    <recommendedName>
        <fullName evidence="7">Bacterial surface antigen (D15) domain-containing protein</fullName>
    </recommendedName>
</protein>
<evidence type="ECO:0000313" key="8">
    <source>
        <dbReference type="EMBL" id="CCF52486.1"/>
    </source>
</evidence>
<dbReference type="Gene3D" id="2.40.160.50">
    <property type="entry name" value="membrane protein fhac: a member of the omp85/tpsb transporter family"/>
    <property type="match status" value="1"/>
</dbReference>
<keyword evidence="4" id="KW-0812">Transmembrane</keyword>